<feature type="compositionally biased region" description="Basic and acidic residues" evidence="1">
    <location>
        <begin position="448"/>
        <end position="475"/>
    </location>
</feature>
<feature type="compositionally biased region" description="Basic and acidic residues" evidence="1">
    <location>
        <begin position="423"/>
        <end position="439"/>
    </location>
</feature>
<feature type="compositionally biased region" description="Acidic residues" evidence="1">
    <location>
        <begin position="354"/>
        <end position="368"/>
    </location>
</feature>
<feature type="transmembrane region" description="Helical" evidence="2">
    <location>
        <begin position="62"/>
        <end position="82"/>
    </location>
</feature>
<feature type="region of interest" description="Disordered" evidence="1">
    <location>
        <begin position="354"/>
        <end position="491"/>
    </location>
</feature>
<organism evidence="3">
    <name type="scientific">hydrocarbon metagenome</name>
    <dbReference type="NCBI Taxonomy" id="938273"/>
    <lineage>
        <taxon>unclassified sequences</taxon>
        <taxon>metagenomes</taxon>
        <taxon>ecological metagenomes</taxon>
    </lineage>
</organism>
<feature type="transmembrane region" description="Helical" evidence="2">
    <location>
        <begin position="102"/>
        <end position="123"/>
    </location>
</feature>
<dbReference type="AlphaFoldDB" id="A0A0W8E3E6"/>
<reference evidence="3" key="1">
    <citation type="journal article" date="2015" name="Proc. Natl. Acad. Sci. U.S.A.">
        <title>Networks of energetic and metabolic interactions define dynamics in microbial communities.</title>
        <authorList>
            <person name="Embree M."/>
            <person name="Liu J.K."/>
            <person name="Al-Bassam M.M."/>
            <person name="Zengler K."/>
        </authorList>
    </citation>
    <scope>NUCLEOTIDE SEQUENCE</scope>
</reference>
<evidence type="ECO:0000313" key="3">
    <source>
        <dbReference type="EMBL" id="KUG02918.1"/>
    </source>
</evidence>
<evidence type="ECO:0000256" key="1">
    <source>
        <dbReference type="SAM" id="MobiDB-lite"/>
    </source>
</evidence>
<comment type="caution">
    <text evidence="3">The sequence shown here is derived from an EMBL/GenBank/DDBJ whole genome shotgun (WGS) entry which is preliminary data.</text>
</comment>
<proteinExistence type="predicted"/>
<keyword evidence="2" id="KW-1133">Transmembrane helix</keyword>
<feature type="transmembrane region" description="Helical" evidence="2">
    <location>
        <begin position="220"/>
        <end position="240"/>
    </location>
</feature>
<protein>
    <submittedName>
        <fullName evidence="3">Uncharacterized protein</fullName>
    </submittedName>
</protein>
<gene>
    <name evidence="3" type="ORF">ASZ90_019694</name>
</gene>
<dbReference type="EMBL" id="LNQE01001901">
    <property type="protein sequence ID" value="KUG02918.1"/>
    <property type="molecule type" value="Genomic_DNA"/>
</dbReference>
<accession>A0A0W8E3E6</accession>
<keyword evidence="2" id="KW-0812">Transmembrane</keyword>
<feature type="transmembrane region" description="Helical" evidence="2">
    <location>
        <begin position="246"/>
        <end position="262"/>
    </location>
</feature>
<keyword evidence="2" id="KW-0472">Membrane</keyword>
<feature type="transmembrane region" description="Helical" evidence="2">
    <location>
        <begin position="177"/>
        <end position="199"/>
    </location>
</feature>
<sequence length="812" mass="89358">MPRASFCGACGAAVVNEADGSRQDVKQPAADQFEEKKKLTWGNFLKQILGDTGKSFLKSLPLSILFFLISLAVHTYLLVGVNQGFSPDTVMGREILASSGNVFSATLLWTVISTLFFSAIIFIKRKGITALIKGLIITPKQIIHYIKDNSAAAPVALLTGAGLALLIAGVTSKTTSLTLAAGASVLFATPVGRLAAILIRNFWNGIWELFGVKRRKIRSYILIEAYLNMAGTACAFVLAILIPWDSFIGIILLGAAAAIMLSNRGEGRSPAMPLFLFCAALVYFIGDGLSTLEGYHLLADDGGEAEAGGWANWLGSQGSYQAVANGMLPALGASFGPALAAALNAVDPGLYDVDLGDDQRDDTDWQQDQDYRDDYEGGQETEGGDQDAYIEGEDQTQTDTDNDRKQPSEEPPEYDQDGYDQYGFDKEGYDRNGLDREGFNRNGFDSDGYDRSGYDKDGYDRDGRHRDGYDSEGYDKNGFNEQGYDKDGYDRDGFDLYGYDRNGYNEWGYNRSGYDKDGNDREGFDQYGYDKQGFDPSGYNKDGYDKNGFNRDGFNSGGYDKNGFDKDGWNKDGRDKDGYDKTGYDKEGYDRYGFNRGGLNREGLNIFGETKEEAFARIRRDQQHFQDDAFVERWGERVLWLLEKGPKFLADKSIDVLEKLTGPPGYAIKKAYLLACGLGEGLGEGLIDGNYSQHLWDGAVKGGKDVLLDIATGQIFDYLGGKLEDIGKSVPGFLDFTPFNPKDPAWGQARVKFVMDALLGQGGDPAVRDMVKDRVLTGVKHMAQNHLQTEATREVTNFALDQSGIDKYTGRF</sequence>
<name>A0A0W8E3E6_9ZZZZ</name>
<evidence type="ECO:0000256" key="2">
    <source>
        <dbReference type="SAM" id="Phobius"/>
    </source>
</evidence>
<feature type="transmembrane region" description="Helical" evidence="2">
    <location>
        <begin position="274"/>
        <end position="292"/>
    </location>
</feature>
<feature type="compositionally biased region" description="Acidic residues" evidence="1">
    <location>
        <begin position="376"/>
        <end position="396"/>
    </location>
</feature>
<feature type="transmembrane region" description="Helical" evidence="2">
    <location>
        <begin position="151"/>
        <end position="171"/>
    </location>
</feature>